<feature type="transmembrane region" description="Helical" evidence="4">
    <location>
        <begin position="223"/>
        <end position="248"/>
    </location>
</feature>
<evidence type="ECO:0000256" key="4">
    <source>
        <dbReference type="SAM" id="Phobius"/>
    </source>
</evidence>
<reference evidence="6 7" key="1">
    <citation type="journal article" date="2009" name="Nature">
        <title>Evolution of pathogenicity and sexual reproduction in eight Candida genomes.</title>
        <authorList>
            <person name="Butler G."/>
            <person name="Rasmussen M.D."/>
            <person name="Lin M.F."/>
            <person name="Santos M.A."/>
            <person name="Sakthikumar S."/>
            <person name="Munro C.A."/>
            <person name="Rheinbay E."/>
            <person name="Grabherr M."/>
            <person name="Forche A."/>
            <person name="Reedy J.L."/>
            <person name="Agrafioti I."/>
            <person name="Arnaud M.B."/>
            <person name="Bates S."/>
            <person name="Brown A.J."/>
            <person name="Brunke S."/>
            <person name="Costanzo M.C."/>
            <person name="Fitzpatrick D.A."/>
            <person name="de Groot P.W."/>
            <person name="Harris D."/>
            <person name="Hoyer L.L."/>
            <person name="Hube B."/>
            <person name="Klis F.M."/>
            <person name="Kodira C."/>
            <person name="Lennard N."/>
            <person name="Logue M.E."/>
            <person name="Martin R."/>
            <person name="Neiman A.M."/>
            <person name="Nikolaou E."/>
            <person name="Quail M.A."/>
            <person name="Quinn J."/>
            <person name="Santos M.C."/>
            <person name="Schmitzberger F.F."/>
            <person name="Sherlock G."/>
            <person name="Shah P."/>
            <person name="Silverstein K.A."/>
            <person name="Skrzypek M.S."/>
            <person name="Soll D."/>
            <person name="Staggs R."/>
            <person name="Stansfield I."/>
            <person name="Stumpf M.P."/>
            <person name="Sudbery P.E."/>
            <person name="Srikantha T."/>
            <person name="Zeng Q."/>
            <person name="Berman J."/>
            <person name="Berriman M."/>
            <person name="Heitman J."/>
            <person name="Gow N.A."/>
            <person name="Lorenz M.C."/>
            <person name="Birren B.W."/>
            <person name="Kellis M."/>
            <person name="Cuomo C.A."/>
        </authorList>
    </citation>
    <scope>NUCLEOTIDE SEQUENCE [LARGE SCALE GENOMIC DNA]</scope>
    <source>
        <strain evidence="7">ATCC 11503 / BCRC 21390 / CBS 2605 / JCM 1781 / NBRC 1676 / NRRL YB-4239</strain>
    </source>
</reference>
<dbReference type="PROSITE" id="PS50850">
    <property type="entry name" value="MFS"/>
    <property type="match status" value="1"/>
</dbReference>
<dbReference type="Pfam" id="PF07690">
    <property type="entry name" value="MFS_1"/>
    <property type="match status" value="1"/>
</dbReference>
<dbReference type="InParanoid" id="A5E3J2"/>
<feature type="transmembrane region" description="Helical" evidence="4">
    <location>
        <begin position="197"/>
        <end position="217"/>
    </location>
</feature>
<feature type="transmembrane region" description="Helical" evidence="4">
    <location>
        <begin position="73"/>
        <end position="97"/>
    </location>
</feature>
<organism evidence="6 7">
    <name type="scientific">Lodderomyces elongisporus (strain ATCC 11503 / CBS 2605 / JCM 1781 / NBRC 1676 / NRRL YB-4239)</name>
    <name type="common">Yeast</name>
    <name type="synonym">Saccharomyces elongisporus</name>
    <dbReference type="NCBI Taxonomy" id="379508"/>
    <lineage>
        <taxon>Eukaryota</taxon>
        <taxon>Fungi</taxon>
        <taxon>Dikarya</taxon>
        <taxon>Ascomycota</taxon>
        <taxon>Saccharomycotina</taxon>
        <taxon>Pichiomycetes</taxon>
        <taxon>Debaryomycetaceae</taxon>
        <taxon>Candida/Lodderomyces clade</taxon>
        <taxon>Lodderomyces</taxon>
    </lineage>
</organism>
<evidence type="ECO:0000313" key="7">
    <source>
        <dbReference type="Proteomes" id="UP000001996"/>
    </source>
</evidence>
<keyword evidence="4" id="KW-0472">Membrane</keyword>
<feature type="transmembrane region" description="Helical" evidence="4">
    <location>
        <begin position="139"/>
        <end position="159"/>
    </location>
</feature>
<evidence type="ECO:0000313" key="6">
    <source>
        <dbReference type="EMBL" id="EDK46000.1"/>
    </source>
</evidence>
<dbReference type="InterPro" id="IPR036259">
    <property type="entry name" value="MFS_trans_sf"/>
</dbReference>
<comment type="similarity">
    <text evidence="2">Belongs to the major facilitator superfamily. Monocarboxylate porter (TC 2.A.1.13) family.</text>
</comment>
<proteinExistence type="inferred from homology"/>
<dbReference type="CDD" id="cd17352">
    <property type="entry name" value="MFS_MCT_SLC16"/>
    <property type="match status" value="1"/>
</dbReference>
<feature type="transmembrane region" description="Helical" evidence="4">
    <location>
        <begin position="165"/>
        <end position="185"/>
    </location>
</feature>
<dbReference type="InterPro" id="IPR011701">
    <property type="entry name" value="MFS"/>
</dbReference>
<feature type="transmembrane region" description="Helical" evidence="4">
    <location>
        <begin position="281"/>
        <end position="298"/>
    </location>
</feature>
<dbReference type="VEuPathDB" id="FungiDB:LELG_04179"/>
<sequence>MTASKEVSDEECVLSSSASGVSSQVDAPLSEPNPDLSVQRNENLNHIDAANAHLLDDPSKFPDGWNRTAMTTLLGSFIGLIGTLGFVNTGGVISTYLSENILKHEPQSTIAWIFSLYSFFAFGGCLISGVIFDKFGCRVPVLIGSILMFVGLLCTSWCHTVWQFILAYGVLAGIGAALTFGPFVACLSHWFLKKRALAVGLAYTGGGVGGVIFPLLFRKLFPIVGFGWTIRIGAFVCLFFLLIGWLLVRDRKEEFHEPSDDHMVKQIYDSIDFKILIRNPLFAIIVTGLLFNGLAFLISMVELPTYATVRGYSESESYLLIVVFNSFSIPGRIIPSFAADHGLGRFNTFCIINVMSLIIFCVVWVPFGHHLKALFVFAGFFGFTSGSVLSLSASLVTSIVRTADVGKGLGTAFFILSLGDLFGLPIAGAITNKTPESFDHLVYFLTCCAFVGACVSFVSRYMYAGFNLKFV</sequence>
<dbReference type="AlphaFoldDB" id="A5E3J2"/>
<evidence type="ECO:0000259" key="5">
    <source>
        <dbReference type="PROSITE" id="PS50850"/>
    </source>
</evidence>
<feature type="transmembrane region" description="Helical" evidence="4">
    <location>
        <begin position="408"/>
        <end position="430"/>
    </location>
</feature>
<dbReference type="SUPFAM" id="SSF103473">
    <property type="entry name" value="MFS general substrate transporter"/>
    <property type="match status" value="1"/>
</dbReference>
<dbReference type="Proteomes" id="UP000001996">
    <property type="component" value="Unassembled WGS sequence"/>
</dbReference>
<feature type="domain" description="Major facilitator superfamily (MFS) profile" evidence="5">
    <location>
        <begin position="68"/>
        <end position="464"/>
    </location>
</feature>
<evidence type="ECO:0000256" key="3">
    <source>
        <dbReference type="SAM" id="MobiDB-lite"/>
    </source>
</evidence>
<feature type="transmembrane region" description="Helical" evidence="4">
    <location>
        <begin position="318"/>
        <end position="334"/>
    </location>
</feature>
<evidence type="ECO:0000256" key="1">
    <source>
        <dbReference type="ARBA" id="ARBA00004141"/>
    </source>
</evidence>
<evidence type="ECO:0000256" key="2">
    <source>
        <dbReference type="ARBA" id="ARBA00006727"/>
    </source>
</evidence>
<keyword evidence="7" id="KW-1185">Reference proteome</keyword>
<accession>A5E3J2</accession>
<dbReference type="OMA" id="QISWIFG"/>
<dbReference type="EMBL" id="CH981529">
    <property type="protein sequence ID" value="EDK46000.1"/>
    <property type="molecule type" value="Genomic_DNA"/>
</dbReference>
<dbReference type="GO" id="GO:0016020">
    <property type="term" value="C:membrane"/>
    <property type="evidence" value="ECO:0007669"/>
    <property type="project" value="UniProtKB-SubCell"/>
</dbReference>
<dbReference type="HOGENOM" id="CLU_001265_1_0_1"/>
<dbReference type="Gene3D" id="1.20.1250.20">
    <property type="entry name" value="MFS general substrate transporter like domains"/>
    <property type="match status" value="1"/>
</dbReference>
<dbReference type="KEGG" id="lel:PVL30_003905"/>
<keyword evidence="4" id="KW-0812">Transmembrane</keyword>
<dbReference type="InterPro" id="IPR020846">
    <property type="entry name" value="MFS_dom"/>
</dbReference>
<feature type="transmembrane region" description="Helical" evidence="4">
    <location>
        <begin position="346"/>
        <end position="367"/>
    </location>
</feature>
<keyword evidence="4" id="KW-1133">Transmembrane helix</keyword>
<dbReference type="GO" id="GO:0022857">
    <property type="term" value="F:transmembrane transporter activity"/>
    <property type="evidence" value="ECO:0007669"/>
    <property type="project" value="InterPro"/>
</dbReference>
<dbReference type="PANTHER" id="PTHR11360:SF177">
    <property type="entry name" value="RIBOFLAVIN TRANSPORTER MCH5"/>
    <property type="match status" value="1"/>
</dbReference>
<feature type="transmembrane region" description="Helical" evidence="4">
    <location>
        <begin position="442"/>
        <end position="463"/>
    </location>
</feature>
<protein>
    <recommendedName>
        <fullName evidence="5">Major facilitator superfamily (MFS) profile domain-containing protein</fullName>
    </recommendedName>
</protein>
<dbReference type="PANTHER" id="PTHR11360">
    <property type="entry name" value="MONOCARBOXYLATE TRANSPORTER"/>
    <property type="match status" value="1"/>
</dbReference>
<feature type="region of interest" description="Disordered" evidence="3">
    <location>
        <begin position="1"/>
        <end position="37"/>
    </location>
</feature>
<dbReference type="eggNOG" id="KOG2504">
    <property type="taxonomic scope" value="Eukaryota"/>
</dbReference>
<gene>
    <name evidence="6" type="ORF">LELG_04179</name>
</gene>
<feature type="transmembrane region" description="Helical" evidence="4">
    <location>
        <begin position="373"/>
        <end position="396"/>
    </location>
</feature>
<feature type="transmembrane region" description="Helical" evidence="4">
    <location>
        <begin position="109"/>
        <end position="132"/>
    </location>
</feature>
<comment type="subcellular location">
    <subcellularLocation>
        <location evidence="1">Membrane</location>
        <topology evidence="1">Multi-pass membrane protein</topology>
    </subcellularLocation>
</comment>
<dbReference type="InterPro" id="IPR050327">
    <property type="entry name" value="Proton-linked_MCT"/>
</dbReference>
<dbReference type="GO" id="GO:0032218">
    <property type="term" value="P:riboflavin transport"/>
    <property type="evidence" value="ECO:0007669"/>
    <property type="project" value="TreeGrafter"/>
</dbReference>
<dbReference type="OrthoDB" id="6509908at2759"/>
<name>A5E3J2_LODEL</name>
<dbReference type="GeneID" id="5231683"/>